<feature type="compositionally biased region" description="Basic and acidic residues" evidence="2">
    <location>
        <begin position="22"/>
        <end position="39"/>
    </location>
</feature>
<dbReference type="Gene3D" id="3.90.226.10">
    <property type="entry name" value="2-enoyl-CoA Hydratase, Chain A, domain 1"/>
    <property type="match status" value="2"/>
</dbReference>
<organism evidence="5">
    <name type="scientific">mine drainage metagenome</name>
    <dbReference type="NCBI Taxonomy" id="410659"/>
    <lineage>
        <taxon>unclassified sequences</taxon>
        <taxon>metagenomes</taxon>
        <taxon>ecological metagenomes</taxon>
    </lineage>
</organism>
<evidence type="ECO:0000259" key="3">
    <source>
        <dbReference type="PROSITE" id="PS50980"/>
    </source>
</evidence>
<dbReference type="InterPro" id="IPR011762">
    <property type="entry name" value="COA_CT_N"/>
</dbReference>
<comment type="similarity">
    <text evidence="1">Belongs to the AccD/PCCB family.</text>
</comment>
<dbReference type="InterPro" id="IPR034733">
    <property type="entry name" value="AcCoA_carboxyl_beta"/>
</dbReference>
<dbReference type="PRINTS" id="PR01070">
    <property type="entry name" value="ACCCTRFRASEB"/>
</dbReference>
<feature type="domain" description="CoA carboxyltransferase N-terminal" evidence="3">
    <location>
        <begin position="1"/>
        <end position="260"/>
    </location>
</feature>
<dbReference type="InterPro" id="IPR011763">
    <property type="entry name" value="COA_CT_C"/>
</dbReference>
<dbReference type="FunFam" id="3.90.226.10:FF:000017">
    <property type="entry name" value="Propionyl-CoA carboxylase subunit beta 5"/>
    <property type="match status" value="1"/>
</dbReference>
<dbReference type="GO" id="GO:0004658">
    <property type="term" value="F:propionyl-CoA carboxylase activity"/>
    <property type="evidence" value="ECO:0007669"/>
    <property type="project" value="TreeGrafter"/>
</dbReference>
<feature type="domain" description="CoA carboxyltransferase C-terminal" evidence="4">
    <location>
        <begin position="264"/>
        <end position="510"/>
    </location>
</feature>
<dbReference type="PROSITE" id="PS50989">
    <property type="entry name" value="COA_CT_CTER"/>
    <property type="match status" value="1"/>
</dbReference>
<dbReference type="InterPro" id="IPR029045">
    <property type="entry name" value="ClpP/crotonase-like_dom_sf"/>
</dbReference>
<accession>E6PJ04</accession>
<dbReference type="AlphaFoldDB" id="E6PJ04"/>
<dbReference type="Pfam" id="PF01039">
    <property type="entry name" value="Carboxyl_trans"/>
    <property type="match status" value="1"/>
</dbReference>
<dbReference type="PANTHER" id="PTHR43842:SF2">
    <property type="entry name" value="PROPIONYL-COA CARBOXYLASE BETA CHAIN, MITOCHONDRIAL"/>
    <property type="match status" value="1"/>
</dbReference>
<gene>
    <name evidence="5" type="primary">yqjD</name>
    <name evidence="5" type="ORF">CARN1_0926</name>
</gene>
<dbReference type="PANTHER" id="PTHR43842">
    <property type="entry name" value="PROPIONYL-COA CARBOXYLASE BETA CHAIN"/>
    <property type="match status" value="1"/>
</dbReference>
<proteinExistence type="inferred from homology"/>
<sequence length="517" mass="56150">MKTTQEKYAELARRRALAGKPTGDEGIERQHARGKRSARERVEALVDPESFHELDAFVTHRTTAFGLDEREFLGDGVITGHATIAGRPVFLFSQDFSVLGGSLGEAFAEKICKVMDLAVRTGAPMIGINDSGGARIQEGVVSLGGYAEIFWRNVQASGVIPQISLIAGPCAGGAVYSPAITDFTIMTQDISQMFITGPEIIKTVTGEEVTFEELGGALTHARKSGVAHLVAADEEDLVAQTHELLSYLPQNNLEDPPRFESDDDAQREAPELDALIPDSPNKPYDMHDVLRAVLDDGTFFEIHPEYARNIIVGFGRIDGRSIGIVANQPSVLAGVLDIKSSIKAARFVRTCDAFNIPLLTFEDVPGFLPGTEQEYGGIILHGAKLLYAYAEATVPKITVITRKAYGGAYDVMASKHIRADINLAWPSAEIAVMGAEGAVKTIFRREIAAASDPAAKMAELIDEYTDRFANPYIAAQRGYIDDVIEARSTRRAVAAALAMLENKRVERPKRKHGNIPL</sequence>
<dbReference type="GO" id="GO:0006633">
    <property type="term" value="P:fatty acid biosynthetic process"/>
    <property type="evidence" value="ECO:0007669"/>
    <property type="project" value="InterPro"/>
</dbReference>
<comment type="caution">
    <text evidence="5">The sequence shown here is derived from an EMBL/GenBank/DDBJ whole genome shotgun (WGS) entry which is preliminary data.</text>
</comment>
<evidence type="ECO:0000313" key="5">
    <source>
        <dbReference type="EMBL" id="CBH76446.1"/>
    </source>
</evidence>
<dbReference type="GO" id="GO:0003989">
    <property type="term" value="F:acetyl-CoA carboxylase activity"/>
    <property type="evidence" value="ECO:0007669"/>
    <property type="project" value="InterPro"/>
</dbReference>
<reference evidence="5" key="1">
    <citation type="submission" date="2009-10" db="EMBL/GenBank/DDBJ databases">
        <title>Diversity of trophic interactions inside an arsenic-rich microbial ecosystem.</title>
        <authorList>
            <person name="Bertin P.N."/>
            <person name="Heinrich-Salmeron A."/>
            <person name="Pelletier E."/>
            <person name="Goulhen-Chollet F."/>
            <person name="Arsene-Ploetze F."/>
            <person name="Gallien S."/>
            <person name="Calteau A."/>
            <person name="Vallenet D."/>
            <person name="Casiot C."/>
            <person name="Chane-Woon-Ming B."/>
            <person name="Giloteaux L."/>
            <person name="Barakat M."/>
            <person name="Bonnefoy V."/>
            <person name="Bruneel O."/>
            <person name="Chandler M."/>
            <person name="Cleiss J."/>
            <person name="Duran R."/>
            <person name="Elbaz-Poulichet F."/>
            <person name="Fonknechten N."/>
            <person name="Lauga B."/>
            <person name="Mornico D."/>
            <person name="Ortet P."/>
            <person name="Schaeffer C."/>
            <person name="Siguier P."/>
            <person name="Alexander Thil Smith A."/>
            <person name="Van Dorsselaer A."/>
            <person name="Weissenbach J."/>
            <person name="Medigue C."/>
            <person name="Le Paslier D."/>
        </authorList>
    </citation>
    <scope>NUCLEOTIDE SEQUENCE</scope>
</reference>
<feature type="region of interest" description="Disordered" evidence="2">
    <location>
        <begin position="13"/>
        <end position="39"/>
    </location>
</feature>
<dbReference type="PROSITE" id="PS50980">
    <property type="entry name" value="COA_CT_NTER"/>
    <property type="match status" value="1"/>
</dbReference>
<evidence type="ECO:0000256" key="2">
    <source>
        <dbReference type="SAM" id="MobiDB-lite"/>
    </source>
</evidence>
<dbReference type="FunFam" id="3.90.226.10:FF:000016">
    <property type="entry name" value="Propionyl-CoA carboxylase, beta subunit"/>
    <property type="match status" value="1"/>
</dbReference>
<protein>
    <submittedName>
        <fullName evidence="5">Putative acyl-CoA carboxylase</fullName>
    </submittedName>
</protein>
<dbReference type="InterPro" id="IPR051047">
    <property type="entry name" value="AccD/PCCB"/>
</dbReference>
<evidence type="ECO:0000259" key="4">
    <source>
        <dbReference type="PROSITE" id="PS50989"/>
    </source>
</evidence>
<dbReference type="InterPro" id="IPR000438">
    <property type="entry name" value="Acetyl_CoA_COase_Trfase_b_su"/>
</dbReference>
<evidence type="ECO:0000256" key="1">
    <source>
        <dbReference type="ARBA" id="ARBA00006102"/>
    </source>
</evidence>
<dbReference type="SUPFAM" id="SSF52096">
    <property type="entry name" value="ClpP/crotonase"/>
    <property type="match status" value="2"/>
</dbReference>
<name>E6PJ04_9ZZZZ</name>
<dbReference type="GO" id="GO:0009317">
    <property type="term" value="C:acetyl-CoA carboxylase complex"/>
    <property type="evidence" value="ECO:0007669"/>
    <property type="project" value="InterPro"/>
</dbReference>
<dbReference type="EMBL" id="CABL01000019">
    <property type="protein sequence ID" value="CBH76446.1"/>
    <property type="molecule type" value="Genomic_DNA"/>
</dbReference>